<keyword evidence="7" id="KW-1185">Reference proteome</keyword>
<evidence type="ECO:0000256" key="2">
    <source>
        <dbReference type="ARBA" id="ARBA00022448"/>
    </source>
</evidence>
<dbReference type="PROSITE" id="PS50893">
    <property type="entry name" value="ABC_TRANSPORTER_2"/>
    <property type="match status" value="1"/>
</dbReference>
<protein>
    <submittedName>
        <fullName evidence="6">Nitrate/sulfonate/bicarbonate ABC transporter, ATP-binding protein</fullName>
        <ecNumber evidence="6">3.6.3.-</ecNumber>
    </submittedName>
</protein>
<accession>D5AVH7</accession>
<evidence type="ECO:0000256" key="1">
    <source>
        <dbReference type="ARBA" id="ARBA00005417"/>
    </source>
</evidence>
<evidence type="ECO:0000313" key="7">
    <source>
        <dbReference type="Proteomes" id="UP000002361"/>
    </source>
</evidence>
<keyword evidence="4 6" id="KW-0067">ATP-binding</keyword>
<dbReference type="AlphaFoldDB" id="D5AVH7"/>
<geneLocation type="plasmid" evidence="6 7">
    <name>pRCB133</name>
</geneLocation>
<dbReference type="Proteomes" id="UP000002361">
    <property type="component" value="Plasmid pRCB133"/>
</dbReference>
<dbReference type="SUPFAM" id="SSF52540">
    <property type="entry name" value="P-loop containing nucleoside triphosphate hydrolases"/>
    <property type="match status" value="1"/>
</dbReference>
<dbReference type="EC" id="3.6.3.-" evidence="6"/>
<dbReference type="GO" id="GO:0016887">
    <property type="term" value="F:ATP hydrolysis activity"/>
    <property type="evidence" value="ECO:0007669"/>
    <property type="project" value="InterPro"/>
</dbReference>
<dbReference type="PANTHER" id="PTHR42788">
    <property type="entry name" value="TAURINE IMPORT ATP-BINDING PROTEIN-RELATED"/>
    <property type="match status" value="1"/>
</dbReference>
<dbReference type="InterPro" id="IPR003439">
    <property type="entry name" value="ABC_transporter-like_ATP-bd"/>
</dbReference>
<evidence type="ECO:0000256" key="4">
    <source>
        <dbReference type="ARBA" id="ARBA00022840"/>
    </source>
</evidence>
<reference evidence="6 7" key="2">
    <citation type="journal article" date="2010" name="J. Bacteriol.">
        <title>Complete genome sequence of the photosynthetic purple nonsulfur bacterium Rhodobacter capsulatus SB 1003.</title>
        <authorList>
            <person name="Strnad H."/>
            <person name="Lapidus A."/>
            <person name="Paces J."/>
            <person name="Ulbrich P."/>
            <person name="Vlcek C."/>
            <person name="Paces V."/>
            <person name="Haselkorn R."/>
        </authorList>
    </citation>
    <scope>NUCLEOTIDE SEQUENCE [LARGE SCALE GENOMIC DNA]</scope>
    <source>
        <strain evidence="7">ATCC BAA-309 / NBRC 16581 / SB1003</strain>
        <plasmid evidence="6 7">pRCB133</plasmid>
    </source>
</reference>
<name>D5AVH7_RHOCB</name>
<comment type="similarity">
    <text evidence="1">Belongs to the ABC transporter superfamily.</text>
</comment>
<keyword evidence="6" id="KW-0378">Hydrolase</keyword>
<dbReference type="InterPro" id="IPR050166">
    <property type="entry name" value="ABC_transporter_ATP-bind"/>
</dbReference>
<evidence type="ECO:0000259" key="5">
    <source>
        <dbReference type="PROSITE" id="PS50893"/>
    </source>
</evidence>
<proteinExistence type="inferred from homology"/>
<dbReference type="InterPro" id="IPR027417">
    <property type="entry name" value="P-loop_NTPase"/>
</dbReference>
<dbReference type="PROSITE" id="PS00211">
    <property type="entry name" value="ABC_TRANSPORTER_1"/>
    <property type="match status" value="1"/>
</dbReference>
<sequence>MTMLIRATALGLCPPGHQRALFGPLALTLGPGESLRLNGASGAGKTALLRHLAGLPSPVRGEVIRKPGLRIGFAFAEPRLIPGLSARGNVALPLPRPQTVWLQEALDQLGLGACAALPAPLLSKGQAQRVALLRALAIRPDLVILDEAVSGLDPESLARSRDFLERSRAETGFALIETSHDATRFFAPDAPCLKLAP</sequence>
<keyword evidence="2" id="KW-0813">Transport</keyword>
<dbReference type="HOGENOM" id="CLU_000604_1_22_5"/>
<dbReference type="EMBL" id="CP001313">
    <property type="protein sequence ID" value="ADE87312.1"/>
    <property type="molecule type" value="Genomic_DNA"/>
</dbReference>
<dbReference type="PANTHER" id="PTHR42788:SF19">
    <property type="entry name" value="ALIPHATIC SULFONATES IMPORT ATP-BINDING PROTEIN SSUB 2"/>
    <property type="match status" value="1"/>
</dbReference>
<evidence type="ECO:0000256" key="3">
    <source>
        <dbReference type="ARBA" id="ARBA00022741"/>
    </source>
</evidence>
<evidence type="ECO:0000313" key="6">
    <source>
        <dbReference type="EMBL" id="ADE87312.1"/>
    </source>
</evidence>
<dbReference type="Gene3D" id="3.40.50.300">
    <property type="entry name" value="P-loop containing nucleotide triphosphate hydrolases"/>
    <property type="match status" value="1"/>
</dbReference>
<dbReference type="GO" id="GO:0005524">
    <property type="term" value="F:ATP binding"/>
    <property type="evidence" value="ECO:0007669"/>
    <property type="project" value="UniProtKB-KW"/>
</dbReference>
<gene>
    <name evidence="6" type="ordered locus">RCAP_rcp00056</name>
</gene>
<organism evidence="6 7">
    <name type="scientific">Rhodobacter capsulatus (strain ATCC BAA-309 / NBRC 16581 / SB1003)</name>
    <dbReference type="NCBI Taxonomy" id="272942"/>
    <lineage>
        <taxon>Bacteria</taxon>
        <taxon>Pseudomonadati</taxon>
        <taxon>Pseudomonadota</taxon>
        <taxon>Alphaproteobacteria</taxon>
        <taxon>Rhodobacterales</taxon>
        <taxon>Rhodobacter group</taxon>
        <taxon>Rhodobacter</taxon>
    </lineage>
</organism>
<dbReference type="KEGG" id="rcp:RCAP_rcp00056"/>
<keyword evidence="6" id="KW-0614">Plasmid</keyword>
<reference key="1">
    <citation type="submission" date="2008-12" db="EMBL/GenBank/DDBJ databases">
        <title>Complete genome sequence of Rhodobacter capsulatus SB1003.</title>
        <authorList>
            <person name="Strnad H."/>
            <person name="Lapidus A."/>
            <person name="Vlcek C."/>
            <person name="Ulbrich P."/>
            <person name="Paces J."/>
            <person name="Maltsev N."/>
            <person name="Kumar V."/>
            <person name="Kogan Y."/>
            <person name="Milgram A."/>
            <person name="Rebrekov D."/>
            <person name="Mazur M."/>
            <person name="Cox R."/>
            <person name="Kyrpides N."/>
            <person name="Kolar M."/>
            <person name="Sachova J."/>
            <person name="Ridl J."/>
            <person name="Ivanova N."/>
            <person name="Kapatral V."/>
            <person name="Los T."/>
            <person name="Lykidis A."/>
            <person name="Mikhailova N."/>
            <person name="Reznik G."/>
            <person name="Vasieva O."/>
            <person name="Fonstein M."/>
            <person name="Paces V."/>
            <person name="Haselkorn R."/>
        </authorList>
    </citation>
    <scope>NUCLEOTIDE SEQUENCE</scope>
    <source>
        <strain>SB1003</strain>
    </source>
</reference>
<dbReference type="InterPro" id="IPR017871">
    <property type="entry name" value="ABC_transporter-like_CS"/>
</dbReference>
<dbReference type="Pfam" id="PF00005">
    <property type="entry name" value="ABC_tran"/>
    <property type="match status" value="1"/>
</dbReference>
<keyword evidence="3" id="KW-0547">Nucleotide-binding</keyword>
<feature type="domain" description="ABC transporter" evidence="5">
    <location>
        <begin position="5"/>
        <end position="196"/>
    </location>
</feature>